<keyword evidence="1" id="KW-1133">Transmembrane helix</keyword>
<dbReference type="Proteomes" id="UP000293398">
    <property type="component" value="Unassembled WGS sequence"/>
</dbReference>
<organism evidence="2 3">
    <name type="scientific">Advenella incenata</name>
    <dbReference type="NCBI Taxonomy" id="267800"/>
    <lineage>
        <taxon>Bacteria</taxon>
        <taxon>Pseudomonadati</taxon>
        <taxon>Pseudomonadota</taxon>
        <taxon>Betaproteobacteria</taxon>
        <taxon>Burkholderiales</taxon>
        <taxon>Alcaligenaceae</taxon>
    </lineage>
</organism>
<reference evidence="2 3" key="1">
    <citation type="submission" date="2019-02" db="EMBL/GenBank/DDBJ databases">
        <title>Genomic Encyclopedia of Type Strains, Phase IV (KMG-IV): sequencing the most valuable type-strain genomes for metagenomic binning, comparative biology and taxonomic classification.</title>
        <authorList>
            <person name="Goeker M."/>
        </authorList>
    </citation>
    <scope>NUCLEOTIDE SEQUENCE [LARGE SCALE GENOMIC DNA]</scope>
    <source>
        <strain evidence="2 3">DSM 23814</strain>
    </source>
</reference>
<dbReference type="EMBL" id="SHKO01000002">
    <property type="protein sequence ID" value="RZT94359.1"/>
    <property type="molecule type" value="Genomic_DNA"/>
</dbReference>
<protein>
    <submittedName>
        <fullName evidence="2">Uncharacterized protein</fullName>
    </submittedName>
</protein>
<comment type="caution">
    <text evidence="2">The sequence shown here is derived from an EMBL/GenBank/DDBJ whole genome shotgun (WGS) entry which is preliminary data.</text>
</comment>
<keyword evidence="3" id="KW-1185">Reference proteome</keyword>
<gene>
    <name evidence="2" type="ORF">EV681_2778</name>
</gene>
<feature type="transmembrane region" description="Helical" evidence="1">
    <location>
        <begin position="53"/>
        <end position="75"/>
    </location>
</feature>
<keyword evidence="1" id="KW-0812">Transmembrane</keyword>
<dbReference type="AlphaFoldDB" id="A0A4V2FSH7"/>
<evidence type="ECO:0000313" key="2">
    <source>
        <dbReference type="EMBL" id="RZT94359.1"/>
    </source>
</evidence>
<accession>A0A4V2FSH7</accession>
<name>A0A4V2FSH7_9BURK</name>
<proteinExistence type="predicted"/>
<evidence type="ECO:0000313" key="3">
    <source>
        <dbReference type="Proteomes" id="UP000293398"/>
    </source>
</evidence>
<keyword evidence="1" id="KW-0472">Membrane</keyword>
<sequence length="76" mass="8323">MLAGRPAAMIGWRTGLAGLVLDGASLVARFKEKPEPMAARAYDPTRPPRYACRYINICIKCAGYFFMSTVAISPLK</sequence>
<evidence type="ECO:0000256" key="1">
    <source>
        <dbReference type="SAM" id="Phobius"/>
    </source>
</evidence>